<gene>
    <name evidence="2" type="ORF">LV75_002825</name>
</gene>
<dbReference type="EMBL" id="JAMTCO010000007">
    <property type="protein sequence ID" value="MCP2270324.1"/>
    <property type="molecule type" value="Genomic_DNA"/>
</dbReference>
<protein>
    <submittedName>
        <fullName evidence="2">Uncharacterized protein</fullName>
    </submittedName>
</protein>
<accession>A0ABT1ICH7</accession>
<reference evidence="2 3" key="1">
    <citation type="submission" date="2022-06" db="EMBL/GenBank/DDBJ databases">
        <title>Genomic Encyclopedia of Archaeal and Bacterial Type Strains, Phase II (KMG-II): from individual species to whole genera.</title>
        <authorList>
            <person name="Goeker M."/>
        </authorList>
    </citation>
    <scope>NUCLEOTIDE SEQUENCE [LARGE SCALE GENOMIC DNA]</scope>
    <source>
        <strain evidence="2 3">DSM 44255</strain>
    </source>
</reference>
<evidence type="ECO:0000313" key="3">
    <source>
        <dbReference type="Proteomes" id="UP001205185"/>
    </source>
</evidence>
<organism evidence="2 3">
    <name type="scientific">Actinokineospora diospyrosa</name>
    <dbReference type="NCBI Taxonomy" id="103728"/>
    <lineage>
        <taxon>Bacteria</taxon>
        <taxon>Bacillati</taxon>
        <taxon>Actinomycetota</taxon>
        <taxon>Actinomycetes</taxon>
        <taxon>Pseudonocardiales</taxon>
        <taxon>Pseudonocardiaceae</taxon>
        <taxon>Actinokineospora</taxon>
    </lineage>
</organism>
<feature type="region of interest" description="Disordered" evidence="1">
    <location>
        <begin position="1"/>
        <end position="20"/>
    </location>
</feature>
<keyword evidence="3" id="KW-1185">Reference proteome</keyword>
<dbReference type="Proteomes" id="UP001205185">
    <property type="component" value="Unassembled WGS sequence"/>
</dbReference>
<evidence type="ECO:0000256" key="1">
    <source>
        <dbReference type="SAM" id="MobiDB-lite"/>
    </source>
</evidence>
<proteinExistence type="predicted"/>
<name>A0ABT1ICH7_9PSEU</name>
<comment type="caution">
    <text evidence="2">The sequence shown here is derived from an EMBL/GenBank/DDBJ whole genome shotgun (WGS) entry which is preliminary data.</text>
</comment>
<dbReference type="RefSeq" id="WP_253887315.1">
    <property type="nucleotide sequence ID" value="NZ_BAAAVB010000009.1"/>
</dbReference>
<evidence type="ECO:0000313" key="2">
    <source>
        <dbReference type="EMBL" id="MCP2270324.1"/>
    </source>
</evidence>
<sequence length="123" mass="13654">MGVDQRSGRPPLTEHERGDRVREIIAAVQARPELGRVGQVGSRADLPCAGAARGVEQWVNEEHVRAELADAERAALAGDCRSARRAAELYQAIHEFDRSTAWWRTAAELGDEDAIDYVRYVLD</sequence>